<proteinExistence type="predicted"/>
<dbReference type="OrthoDB" id="881602at2"/>
<accession>A0A246FJZ7</accession>
<sequence>MPKTLNFPVKPHVRKYLNGHLGHGTYTLSTADRFGKLLFHLLRRQSAGRLSHVGSRQNCTQVLLLDMQNFPVHQYGLTELTDYSIYHFNDFVDDTMREELYVWVRNFVNTQCTIKEVIVDFMGAYDLREEDVQYETLRKAVQRNCDLKGLKKKKPKSVVNMSRKSGELSRKSGELSRKSGGLSREAQHRAVHEELMKSPVQLTDLIRQRNGASV</sequence>
<organism evidence="2 3">
    <name type="scientific">Hymenobacter amundsenii</name>
    <dbReference type="NCBI Taxonomy" id="2006685"/>
    <lineage>
        <taxon>Bacteria</taxon>
        <taxon>Pseudomonadati</taxon>
        <taxon>Bacteroidota</taxon>
        <taxon>Cytophagia</taxon>
        <taxon>Cytophagales</taxon>
        <taxon>Hymenobacteraceae</taxon>
        <taxon>Hymenobacter</taxon>
    </lineage>
</organism>
<keyword evidence="3" id="KW-1185">Reference proteome</keyword>
<protein>
    <submittedName>
        <fullName evidence="2">Uncharacterized protein</fullName>
    </submittedName>
</protein>
<evidence type="ECO:0000313" key="3">
    <source>
        <dbReference type="Proteomes" id="UP000197277"/>
    </source>
</evidence>
<dbReference type="Proteomes" id="UP000197277">
    <property type="component" value="Unassembled WGS sequence"/>
</dbReference>
<reference evidence="2 3" key="1">
    <citation type="submission" date="2017-06" db="EMBL/GenBank/DDBJ databases">
        <title>Hymenobacter amundsenii sp. nov. isolated from regoliths in Antarctica.</title>
        <authorList>
            <person name="Sedlacek I."/>
            <person name="Kralova S."/>
            <person name="Pantucek R."/>
            <person name="Svec P."/>
            <person name="Holochova P."/>
            <person name="Stankova E."/>
            <person name="Vrbovska V."/>
            <person name="Busse H.-J."/>
        </authorList>
    </citation>
    <scope>NUCLEOTIDE SEQUENCE [LARGE SCALE GENOMIC DNA]</scope>
    <source>
        <strain evidence="2 3">CCM 8682</strain>
    </source>
</reference>
<comment type="caution">
    <text evidence="2">The sequence shown here is derived from an EMBL/GenBank/DDBJ whole genome shotgun (WGS) entry which is preliminary data.</text>
</comment>
<gene>
    <name evidence="2" type="ORF">CDA63_11845</name>
</gene>
<evidence type="ECO:0000256" key="1">
    <source>
        <dbReference type="SAM" id="MobiDB-lite"/>
    </source>
</evidence>
<name>A0A246FJZ7_9BACT</name>
<feature type="compositionally biased region" description="Basic and acidic residues" evidence="1">
    <location>
        <begin position="185"/>
        <end position="196"/>
    </location>
</feature>
<dbReference type="EMBL" id="NIRR01000018">
    <property type="protein sequence ID" value="OWP62904.1"/>
    <property type="molecule type" value="Genomic_DNA"/>
</dbReference>
<evidence type="ECO:0000313" key="2">
    <source>
        <dbReference type="EMBL" id="OWP62904.1"/>
    </source>
</evidence>
<dbReference type="AlphaFoldDB" id="A0A246FJZ7"/>
<feature type="region of interest" description="Disordered" evidence="1">
    <location>
        <begin position="152"/>
        <end position="196"/>
    </location>
</feature>
<feature type="compositionally biased region" description="Basic and acidic residues" evidence="1">
    <location>
        <begin position="164"/>
        <end position="177"/>
    </location>
</feature>
<dbReference type="RefSeq" id="WP_088464667.1">
    <property type="nucleotide sequence ID" value="NZ_NIRR01000018.1"/>
</dbReference>